<dbReference type="AlphaFoldDB" id="A0A843TSR2"/>
<dbReference type="EMBL" id="NMUH01000192">
    <property type="protein sequence ID" value="MQL74095.1"/>
    <property type="molecule type" value="Genomic_DNA"/>
</dbReference>
<evidence type="ECO:0000313" key="3">
    <source>
        <dbReference type="Proteomes" id="UP000652761"/>
    </source>
</evidence>
<feature type="region of interest" description="Disordered" evidence="1">
    <location>
        <begin position="57"/>
        <end position="82"/>
    </location>
</feature>
<accession>A0A843TSR2</accession>
<evidence type="ECO:0000256" key="1">
    <source>
        <dbReference type="SAM" id="MobiDB-lite"/>
    </source>
</evidence>
<organism evidence="2 3">
    <name type="scientific">Colocasia esculenta</name>
    <name type="common">Wild taro</name>
    <name type="synonym">Arum esculentum</name>
    <dbReference type="NCBI Taxonomy" id="4460"/>
    <lineage>
        <taxon>Eukaryota</taxon>
        <taxon>Viridiplantae</taxon>
        <taxon>Streptophyta</taxon>
        <taxon>Embryophyta</taxon>
        <taxon>Tracheophyta</taxon>
        <taxon>Spermatophyta</taxon>
        <taxon>Magnoliopsida</taxon>
        <taxon>Liliopsida</taxon>
        <taxon>Araceae</taxon>
        <taxon>Aroideae</taxon>
        <taxon>Colocasieae</taxon>
        <taxon>Colocasia</taxon>
    </lineage>
</organism>
<keyword evidence="3" id="KW-1185">Reference proteome</keyword>
<sequence>MDEKRLLGRSVQHMGHREMATNLHNNESESSCQSRGQHAYKCVRLLCDPSVQIRKGAKTASDISGGESYSQHMTEKYVGEEE</sequence>
<name>A0A843TSR2_COLES</name>
<dbReference type="Proteomes" id="UP000652761">
    <property type="component" value="Unassembled WGS sequence"/>
</dbReference>
<protein>
    <submittedName>
        <fullName evidence="2">Uncharacterized protein</fullName>
    </submittedName>
</protein>
<proteinExistence type="predicted"/>
<evidence type="ECO:0000313" key="2">
    <source>
        <dbReference type="EMBL" id="MQL74095.1"/>
    </source>
</evidence>
<comment type="caution">
    <text evidence="2">The sequence shown here is derived from an EMBL/GenBank/DDBJ whole genome shotgun (WGS) entry which is preliminary data.</text>
</comment>
<gene>
    <name evidence="2" type="ORF">Taro_006473</name>
</gene>
<reference evidence="2" key="1">
    <citation type="submission" date="2017-07" db="EMBL/GenBank/DDBJ databases">
        <title>Taro Niue Genome Assembly and Annotation.</title>
        <authorList>
            <person name="Atibalentja N."/>
            <person name="Keating K."/>
            <person name="Fields C.J."/>
        </authorList>
    </citation>
    <scope>NUCLEOTIDE SEQUENCE</scope>
    <source>
        <strain evidence="2">Niue_2</strain>
        <tissue evidence="2">Leaf</tissue>
    </source>
</reference>
<feature type="compositionally biased region" description="Basic and acidic residues" evidence="1">
    <location>
        <begin position="73"/>
        <end position="82"/>
    </location>
</feature>